<evidence type="ECO:0000256" key="1">
    <source>
        <dbReference type="SAM" id="MobiDB-lite"/>
    </source>
</evidence>
<feature type="domain" description="SAC3/GANP/THP3 conserved" evidence="2">
    <location>
        <begin position="324"/>
        <end position="616"/>
    </location>
</feature>
<dbReference type="PANTHER" id="PTHR12436:SF3">
    <property type="entry name" value="GERMINAL-CENTER ASSOCIATED NUCLEAR PROTEIN"/>
    <property type="match status" value="1"/>
</dbReference>
<dbReference type="GO" id="GO:0070390">
    <property type="term" value="C:transcription export complex 2"/>
    <property type="evidence" value="ECO:0007669"/>
    <property type="project" value="TreeGrafter"/>
</dbReference>
<accession>A0A7R9AS69</accession>
<feature type="region of interest" description="Disordered" evidence="1">
    <location>
        <begin position="930"/>
        <end position="959"/>
    </location>
</feature>
<dbReference type="InterPro" id="IPR045107">
    <property type="entry name" value="SAC3/GANP/THP3"/>
</dbReference>
<gene>
    <name evidence="3" type="ORF">TSIB3V08_LOCUS3678</name>
</gene>
<dbReference type="GO" id="GO:0005737">
    <property type="term" value="C:cytoplasm"/>
    <property type="evidence" value="ECO:0007669"/>
    <property type="project" value="TreeGrafter"/>
</dbReference>
<sequence>MDCGPVQEVGRVVGAAGASAEERYKGRLNSEAQQAETELWPRPVVILSAIVSEPSITREVSMEADSGHKELPVSLPIDRPTHTEGYRPPKDTKKHRAHSLPVLELPMDVRDELDAMSGVGDARYLDRPTLLPDNPSPLPWRVKEKIKRAPTLRGKVASTVKALLKSSVTKGRSPLVVGKPPSPILLGSSKTKELVVADKHLLNPTLLGQSKVKEKMPVVLDRPKAQEKVFTGVNRQHPKPTLTGRPKAKVATEKTQVPTVPIPEVSTPSKSTEKELIVLMKQQAMSAEERYRVLEARDKLIRLGQSKSLSATTSSSLIGICPDMCPEKERYHRVARQQVAVFERLPSTDNEVRMDHGRAVKLYARSSADQEEPLLHELRPTPVLVKTMNYLLKNIVDQQLEEDDIREWYHYLWDRTRSIRKDIAQQELCDQQSVGLVEQCARFHIHCSGRLLAEDPSVFDEKINTENLTKCLQTLKYMYDDLALNNHTCPNEAEFRGYMILLNLNHDNFIWDINHLRPDIRHSAEVKFALSVHSAIKCNNYVRFFKLVRQTSYLNACVLERYFFQVRSWGLLIIIDAHCHLAKQSLLPVRDLLRILAFEEELEALVFLDHFGLEVTKDKNIIIHKNAGKNQSSTPLQKSRATALIESKMTGTVGETIHGGPLPADIPASLPVHSSFTSGGYLRPEVWLTPSTTQEAPVDMDQENVPTRKTVIFPATSRPTIFAHTFSTVMDTTPAGPPQGEMEKSTGLVFASPLAPPVAVGSHGVSFTSPEAGFTFKVPEQVKTTDSTSPWCPVSEHSRPTMLAANSCSKLVGFSSDQSPVSRLHLTWLPRVPPTLRQVPQAPGKLRSLPSPEEMSRRHTEERALKEKLEKRLVLEREKRAQEAQEKRIQEEHKKIAQVEHEKRVKEEQARRVQAERERILQEECERRIQEERERRVQEEKEKERRRQAALTATADIVS</sequence>
<dbReference type="PANTHER" id="PTHR12436">
    <property type="entry name" value="80 KDA MCM3-ASSOCIATED PROTEIN"/>
    <property type="match status" value="1"/>
</dbReference>
<dbReference type="AlphaFoldDB" id="A0A7R9AS69"/>
<feature type="compositionally biased region" description="Basic and acidic residues" evidence="1">
    <location>
        <begin position="930"/>
        <end position="947"/>
    </location>
</feature>
<reference evidence="3" key="1">
    <citation type="submission" date="2020-11" db="EMBL/GenBank/DDBJ databases">
        <authorList>
            <person name="Tran Van P."/>
        </authorList>
    </citation>
    <scope>NUCLEOTIDE SEQUENCE</scope>
</reference>
<name>A0A7R9AS69_TIMSH</name>
<dbReference type="InterPro" id="IPR005062">
    <property type="entry name" value="SAC3/GANP/THP3_conserved"/>
</dbReference>
<feature type="region of interest" description="Disordered" evidence="1">
    <location>
        <begin position="885"/>
        <end position="917"/>
    </location>
</feature>
<feature type="region of interest" description="Disordered" evidence="1">
    <location>
        <begin position="70"/>
        <end position="96"/>
    </location>
</feature>
<dbReference type="GO" id="GO:0006406">
    <property type="term" value="P:mRNA export from nucleus"/>
    <property type="evidence" value="ECO:0007669"/>
    <property type="project" value="TreeGrafter"/>
</dbReference>
<feature type="compositionally biased region" description="Basic and acidic residues" evidence="1">
    <location>
        <begin position="854"/>
        <end position="863"/>
    </location>
</feature>
<protein>
    <recommendedName>
        <fullName evidence="2">SAC3/GANP/THP3 conserved domain-containing protein</fullName>
    </recommendedName>
</protein>
<evidence type="ECO:0000259" key="2">
    <source>
        <dbReference type="Pfam" id="PF03399"/>
    </source>
</evidence>
<dbReference type="Gene3D" id="1.25.40.990">
    <property type="match status" value="1"/>
</dbReference>
<feature type="region of interest" description="Disordered" evidence="1">
    <location>
        <begin position="835"/>
        <end position="863"/>
    </location>
</feature>
<dbReference type="EMBL" id="OC001243">
    <property type="protein sequence ID" value="CAD7259473.1"/>
    <property type="molecule type" value="Genomic_DNA"/>
</dbReference>
<dbReference type="Pfam" id="PF03399">
    <property type="entry name" value="SAC3_GANP"/>
    <property type="match status" value="1"/>
</dbReference>
<proteinExistence type="predicted"/>
<organism evidence="3">
    <name type="scientific">Timema shepardi</name>
    <name type="common">Walking stick</name>
    <dbReference type="NCBI Taxonomy" id="629360"/>
    <lineage>
        <taxon>Eukaryota</taxon>
        <taxon>Metazoa</taxon>
        <taxon>Ecdysozoa</taxon>
        <taxon>Arthropoda</taxon>
        <taxon>Hexapoda</taxon>
        <taxon>Insecta</taxon>
        <taxon>Pterygota</taxon>
        <taxon>Neoptera</taxon>
        <taxon>Polyneoptera</taxon>
        <taxon>Phasmatodea</taxon>
        <taxon>Timematodea</taxon>
        <taxon>Timematoidea</taxon>
        <taxon>Timematidae</taxon>
        <taxon>Timema</taxon>
    </lineage>
</organism>
<feature type="compositionally biased region" description="Basic and acidic residues" evidence="1">
    <location>
        <begin position="79"/>
        <end position="91"/>
    </location>
</feature>
<evidence type="ECO:0000313" key="3">
    <source>
        <dbReference type="EMBL" id="CAD7259473.1"/>
    </source>
</evidence>